<name>A0ABV9KRL8_9BACT</name>
<proteinExistence type="predicted"/>
<evidence type="ECO:0000313" key="2">
    <source>
        <dbReference type="Proteomes" id="UP001596023"/>
    </source>
</evidence>
<dbReference type="Proteomes" id="UP001596023">
    <property type="component" value="Unassembled WGS sequence"/>
</dbReference>
<keyword evidence="2" id="KW-1185">Reference proteome</keyword>
<dbReference type="RefSeq" id="WP_379993948.1">
    <property type="nucleotide sequence ID" value="NZ_JBHSGN010000024.1"/>
</dbReference>
<sequence>MGFNRYHHLLKVRDVCEIFEMYKKKGLPSNYIHANYIYPKYFIGIKTVYNYLGIPYKKQIEEFEKEMNKAKVK</sequence>
<accession>A0ABV9KRL8</accession>
<gene>
    <name evidence="1" type="ORF">ACFO6W_03450</name>
</gene>
<protein>
    <submittedName>
        <fullName evidence="1">Uncharacterized protein</fullName>
    </submittedName>
</protein>
<organism evidence="1 2">
    <name type="scientific">Dysgonomonas termitidis</name>
    <dbReference type="NCBI Taxonomy" id="1516126"/>
    <lineage>
        <taxon>Bacteria</taxon>
        <taxon>Pseudomonadati</taxon>
        <taxon>Bacteroidota</taxon>
        <taxon>Bacteroidia</taxon>
        <taxon>Bacteroidales</taxon>
        <taxon>Dysgonomonadaceae</taxon>
        <taxon>Dysgonomonas</taxon>
    </lineage>
</organism>
<evidence type="ECO:0000313" key="1">
    <source>
        <dbReference type="EMBL" id="MFC4672744.1"/>
    </source>
</evidence>
<reference evidence="2" key="1">
    <citation type="journal article" date="2019" name="Int. J. Syst. Evol. Microbiol.">
        <title>The Global Catalogue of Microorganisms (GCM) 10K type strain sequencing project: providing services to taxonomists for standard genome sequencing and annotation.</title>
        <authorList>
            <consortium name="The Broad Institute Genomics Platform"/>
            <consortium name="The Broad Institute Genome Sequencing Center for Infectious Disease"/>
            <person name="Wu L."/>
            <person name="Ma J."/>
        </authorList>
    </citation>
    <scope>NUCLEOTIDE SEQUENCE [LARGE SCALE GENOMIC DNA]</scope>
    <source>
        <strain evidence="2">CCUG 66188</strain>
    </source>
</reference>
<dbReference type="EMBL" id="JBHSGN010000024">
    <property type="protein sequence ID" value="MFC4672744.1"/>
    <property type="molecule type" value="Genomic_DNA"/>
</dbReference>
<comment type="caution">
    <text evidence="1">The sequence shown here is derived from an EMBL/GenBank/DDBJ whole genome shotgun (WGS) entry which is preliminary data.</text>
</comment>